<dbReference type="PANTHER" id="PTHR13538:SF4">
    <property type="entry name" value="N-ALPHA-ACETYLTRANSFERASE 80"/>
    <property type="match status" value="1"/>
</dbReference>
<evidence type="ECO:0000313" key="3">
    <source>
        <dbReference type="Proteomes" id="UP000789390"/>
    </source>
</evidence>
<sequence>MEDKVTIVALHDKPDLIEDCIKLLNDEWPRSKTARMRSIENSNRNLPISLLLLKNIPKIKDEVVGHAKISRLPLEPEKCLIESVIVNPTNRGKGFGRLLMTECEKLAAQFGFSSVILSTHDKKEFYQKLGYEFCQPVYQYGAPPSVESHLVEQSQNNKASEPISEITPYYESDFKTKATLPQPPPLPQLTSTLSTKKVYMKKYLK</sequence>
<dbReference type="OrthoDB" id="329272at2759"/>
<name>A0A8J2W2H9_9CRUS</name>
<dbReference type="PROSITE" id="PS51186">
    <property type="entry name" value="GNAT"/>
    <property type="match status" value="1"/>
</dbReference>
<dbReference type="EMBL" id="CAKKLH010000079">
    <property type="protein sequence ID" value="CAH0102371.1"/>
    <property type="molecule type" value="Genomic_DNA"/>
</dbReference>
<dbReference type="GO" id="GO:0005737">
    <property type="term" value="C:cytoplasm"/>
    <property type="evidence" value="ECO:0007669"/>
    <property type="project" value="TreeGrafter"/>
</dbReference>
<dbReference type="SUPFAM" id="SSF55729">
    <property type="entry name" value="Acyl-CoA N-acyltransferases (Nat)"/>
    <property type="match status" value="1"/>
</dbReference>
<comment type="caution">
    <text evidence="2">The sequence shown here is derived from an EMBL/GenBank/DDBJ whole genome shotgun (WGS) entry which is preliminary data.</text>
</comment>
<proteinExistence type="predicted"/>
<dbReference type="AlphaFoldDB" id="A0A8J2W2H9"/>
<dbReference type="GO" id="GO:0008080">
    <property type="term" value="F:N-acetyltransferase activity"/>
    <property type="evidence" value="ECO:0007669"/>
    <property type="project" value="InterPro"/>
</dbReference>
<dbReference type="CDD" id="cd04301">
    <property type="entry name" value="NAT_SF"/>
    <property type="match status" value="1"/>
</dbReference>
<dbReference type="Gene3D" id="3.40.630.30">
    <property type="match status" value="1"/>
</dbReference>
<dbReference type="Pfam" id="PF00583">
    <property type="entry name" value="Acetyltransf_1"/>
    <property type="match status" value="1"/>
</dbReference>
<dbReference type="FunFam" id="3.40.630.30:FF:000076">
    <property type="entry name" value="Blast:N-acetyltransferase 6"/>
    <property type="match status" value="1"/>
</dbReference>
<keyword evidence="3" id="KW-1185">Reference proteome</keyword>
<dbReference type="GO" id="GO:1905502">
    <property type="term" value="F:acetyl-CoA binding"/>
    <property type="evidence" value="ECO:0007669"/>
    <property type="project" value="TreeGrafter"/>
</dbReference>
<gene>
    <name evidence="2" type="ORF">DGAL_LOCUS4767</name>
</gene>
<feature type="domain" description="N-acetyltransferase" evidence="1">
    <location>
        <begin position="5"/>
        <end position="152"/>
    </location>
</feature>
<accession>A0A8J2W2H9</accession>
<evidence type="ECO:0000259" key="1">
    <source>
        <dbReference type="PROSITE" id="PS51186"/>
    </source>
</evidence>
<dbReference type="InterPro" id="IPR016181">
    <property type="entry name" value="Acyl_CoA_acyltransferase"/>
</dbReference>
<dbReference type="InterPro" id="IPR039840">
    <property type="entry name" value="NAA80"/>
</dbReference>
<reference evidence="2" key="1">
    <citation type="submission" date="2021-11" db="EMBL/GenBank/DDBJ databases">
        <authorList>
            <person name="Schell T."/>
        </authorList>
    </citation>
    <scope>NUCLEOTIDE SEQUENCE</scope>
    <source>
        <strain evidence="2">M5</strain>
    </source>
</reference>
<dbReference type="PANTHER" id="PTHR13538">
    <property type="entry name" value="N-ACETYLTRANSFERASE 6"/>
    <property type="match status" value="1"/>
</dbReference>
<dbReference type="Proteomes" id="UP000789390">
    <property type="component" value="Unassembled WGS sequence"/>
</dbReference>
<evidence type="ECO:0000313" key="2">
    <source>
        <dbReference type="EMBL" id="CAH0102371.1"/>
    </source>
</evidence>
<dbReference type="InterPro" id="IPR000182">
    <property type="entry name" value="GNAT_dom"/>
</dbReference>
<protein>
    <recommendedName>
        <fullName evidence="1">N-acetyltransferase domain-containing protein</fullName>
    </recommendedName>
</protein>
<organism evidence="2 3">
    <name type="scientific">Daphnia galeata</name>
    <dbReference type="NCBI Taxonomy" id="27404"/>
    <lineage>
        <taxon>Eukaryota</taxon>
        <taxon>Metazoa</taxon>
        <taxon>Ecdysozoa</taxon>
        <taxon>Arthropoda</taxon>
        <taxon>Crustacea</taxon>
        <taxon>Branchiopoda</taxon>
        <taxon>Diplostraca</taxon>
        <taxon>Cladocera</taxon>
        <taxon>Anomopoda</taxon>
        <taxon>Daphniidae</taxon>
        <taxon>Daphnia</taxon>
    </lineage>
</organism>